<dbReference type="PANTHER" id="PTHR12835:SF5">
    <property type="entry name" value="BIOTIN--PROTEIN LIGASE"/>
    <property type="match status" value="1"/>
</dbReference>
<keyword evidence="2" id="KW-0805">Transcription regulation</keyword>
<dbReference type="InterPro" id="IPR036390">
    <property type="entry name" value="WH_DNA-bd_sf"/>
</dbReference>
<comment type="caution">
    <text evidence="4">The sequence shown here is derived from an EMBL/GenBank/DDBJ whole genome shotgun (WGS) entry which is preliminary data.</text>
</comment>
<evidence type="ECO:0000256" key="2">
    <source>
        <dbReference type="HAMAP-Rule" id="MF_00978"/>
    </source>
</evidence>
<dbReference type="PANTHER" id="PTHR12835">
    <property type="entry name" value="BIOTIN PROTEIN LIGASE"/>
    <property type="match status" value="1"/>
</dbReference>
<proteinExistence type="inferred from homology"/>
<feature type="binding site" evidence="2">
    <location>
        <begin position="95"/>
        <end position="97"/>
    </location>
    <ligand>
        <name>biotin</name>
        <dbReference type="ChEBI" id="CHEBI:57586"/>
    </ligand>
</feature>
<keyword evidence="2" id="KW-0092">Biotin</keyword>
<keyword evidence="2" id="KW-0547">Nucleotide-binding</keyword>
<dbReference type="Pfam" id="PF08279">
    <property type="entry name" value="HTH_11"/>
    <property type="match status" value="1"/>
</dbReference>
<dbReference type="EC" id="6.3.4.15" evidence="2"/>
<dbReference type="RefSeq" id="WP_243000382.1">
    <property type="nucleotide sequence ID" value="NZ_JAOQJM010000005.1"/>
</dbReference>
<dbReference type="Pfam" id="PF03099">
    <property type="entry name" value="BPL_LplA_LipB"/>
    <property type="match status" value="1"/>
</dbReference>
<dbReference type="HAMAP" id="MF_00978">
    <property type="entry name" value="Bifunct_BirA"/>
    <property type="match status" value="1"/>
</dbReference>
<dbReference type="Proteomes" id="UP001470752">
    <property type="component" value="Unassembled WGS sequence"/>
</dbReference>
<accession>A0ABV1CRN9</accession>
<keyword evidence="1 2" id="KW-0436">Ligase</keyword>
<evidence type="ECO:0000256" key="1">
    <source>
        <dbReference type="ARBA" id="ARBA00022598"/>
    </source>
</evidence>
<dbReference type="Gene3D" id="3.30.930.10">
    <property type="entry name" value="Bira Bifunctional Protein, Domain 2"/>
    <property type="match status" value="1"/>
</dbReference>
<dbReference type="NCBIfam" id="TIGR00121">
    <property type="entry name" value="birA_ligase"/>
    <property type="match status" value="1"/>
</dbReference>
<dbReference type="InterPro" id="IPR004143">
    <property type="entry name" value="BPL_LPL_catalytic"/>
</dbReference>
<evidence type="ECO:0000259" key="3">
    <source>
        <dbReference type="PROSITE" id="PS51733"/>
    </source>
</evidence>
<dbReference type="Gene3D" id="2.30.30.100">
    <property type="match status" value="1"/>
</dbReference>
<dbReference type="InterPro" id="IPR004408">
    <property type="entry name" value="Biotin_CoA_COase_ligase"/>
</dbReference>
<feature type="domain" description="BPL/LPL catalytic" evidence="3">
    <location>
        <begin position="71"/>
        <end position="268"/>
    </location>
</feature>
<sequence>MKDKSMTVKSRLLELLEQHKGETLSGEDIGRELSCTRAAVWKAVKSLRQEGYPIEAGPNKGYVLAKESNLISAEGIRLFLDQPKVEIKIFDEISSTNLEARQAAVSGLAGHGSFVVAMEQTAGRGRRGRGFYSPKGSGIYLSVILEPDETLEGSLLITTAAATAVYKAVKEVCGIELGIKWVNDLYKDDRKVCGILTEAVTDFESGSIEFAIVGIGLNLYVNQETLSEELRGVAGGIYPDQQAARSADRNRLVAQIVNHLLSETKDLKLSQEYAAHNIVPGHDITIIDNKNRRSARALSICEDGRLLVEEADGTRNKLSFGEISIKLPPMN</sequence>
<keyword evidence="5" id="KW-1185">Reference proteome</keyword>
<comment type="catalytic activity">
    <reaction evidence="2">
        <text>biotin + L-lysyl-[protein] + ATP = N(6)-biotinyl-L-lysyl-[protein] + AMP + diphosphate + H(+)</text>
        <dbReference type="Rhea" id="RHEA:11756"/>
        <dbReference type="Rhea" id="RHEA-COMP:9752"/>
        <dbReference type="Rhea" id="RHEA-COMP:10505"/>
        <dbReference type="ChEBI" id="CHEBI:15378"/>
        <dbReference type="ChEBI" id="CHEBI:29969"/>
        <dbReference type="ChEBI" id="CHEBI:30616"/>
        <dbReference type="ChEBI" id="CHEBI:33019"/>
        <dbReference type="ChEBI" id="CHEBI:57586"/>
        <dbReference type="ChEBI" id="CHEBI:83144"/>
        <dbReference type="ChEBI" id="CHEBI:456215"/>
        <dbReference type="EC" id="6.3.4.15"/>
    </reaction>
</comment>
<organism evidence="4 5">
    <name type="scientific">Blautia acetigignens</name>
    <dbReference type="NCBI Taxonomy" id="2981783"/>
    <lineage>
        <taxon>Bacteria</taxon>
        <taxon>Bacillati</taxon>
        <taxon>Bacillota</taxon>
        <taxon>Clostridia</taxon>
        <taxon>Lachnospirales</taxon>
        <taxon>Lachnospiraceae</taxon>
        <taxon>Blautia</taxon>
    </lineage>
</organism>
<dbReference type="PROSITE" id="PS51733">
    <property type="entry name" value="BPL_LPL_CATALYTIC"/>
    <property type="match status" value="1"/>
</dbReference>
<dbReference type="InterPro" id="IPR036388">
    <property type="entry name" value="WH-like_DNA-bd_sf"/>
</dbReference>
<protein>
    <recommendedName>
        <fullName evidence="2">Bifunctional ligase/repressor BirA</fullName>
    </recommendedName>
    <alternativeName>
        <fullName evidence="2">Biotin--[acetyl-CoA-carboxylase] ligase</fullName>
        <ecNumber evidence="2">6.3.4.15</ecNumber>
    </alternativeName>
    <alternativeName>
        <fullName evidence="2">Biotin--protein ligase</fullName>
    </alternativeName>
    <alternativeName>
        <fullName evidence="2">Biotin-[acetyl-CoA carboxylase] synthetase</fullName>
    </alternativeName>
</protein>
<dbReference type="CDD" id="cd16442">
    <property type="entry name" value="BPL"/>
    <property type="match status" value="1"/>
</dbReference>
<evidence type="ECO:0000313" key="5">
    <source>
        <dbReference type="Proteomes" id="UP001470752"/>
    </source>
</evidence>
<keyword evidence="2" id="KW-0238">DNA-binding</keyword>
<reference evidence="4 5" key="1">
    <citation type="submission" date="2024-04" db="EMBL/GenBank/DDBJ databases">
        <title>Human intestinal bacterial collection.</title>
        <authorList>
            <person name="Pauvert C."/>
            <person name="Hitch T.C.A."/>
            <person name="Clavel T."/>
        </authorList>
    </citation>
    <scope>NUCLEOTIDE SEQUENCE [LARGE SCALE GENOMIC DNA]</scope>
    <source>
        <strain evidence="4 5">CLA-AA-H161</strain>
    </source>
</reference>
<dbReference type="Gene3D" id="1.10.10.10">
    <property type="entry name" value="Winged helix-like DNA-binding domain superfamily/Winged helix DNA-binding domain"/>
    <property type="match status" value="1"/>
</dbReference>
<dbReference type="InterPro" id="IPR030855">
    <property type="entry name" value="Bifunct_BirA"/>
</dbReference>
<keyword evidence="2" id="KW-0067">ATP-binding</keyword>
<feature type="binding site" evidence="2">
    <location>
        <position position="191"/>
    </location>
    <ligand>
        <name>biotin</name>
        <dbReference type="ChEBI" id="CHEBI:57586"/>
    </ligand>
</feature>
<name>A0ABV1CRN9_9FIRM</name>
<dbReference type="GO" id="GO:0004077">
    <property type="term" value="F:biotin--[biotin carboxyl-carrier protein] ligase activity"/>
    <property type="evidence" value="ECO:0007669"/>
    <property type="project" value="UniProtKB-EC"/>
</dbReference>
<keyword evidence="2" id="KW-0804">Transcription</keyword>
<comment type="similarity">
    <text evidence="2">Belongs to the biotin--protein ligase family.</text>
</comment>
<gene>
    <name evidence="2" type="primary">birA</name>
    <name evidence="4" type="ORF">AAAX94_14085</name>
</gene>
<comment type="function">
    <text evidence="2">Acts both as a biotin--[acetyl-CoA-carboxylase] ligase and a repressor.</text>
</comment>
<keyword evidence="2" id="KW-0678">Repressor</keyword>
<dbReference type="InterPro" id="IPR045864">
    <property type="entry name" value="aa-tRNA-synth_II/BPL/LPL"/>
</dbReference>
<dbReference type="InterPro" id="IPR013196">
    <property type="entry name" value="HTH_11"/>
</dbReference>
<feature type="DNA-binding region" description="H-T-H motif" evidence="2">
    <location>
        <begin position="26"/>
        <end position="45"/>
    </location>
</feature>
<dbReference type="SUPFAM" id="SSF46785">
    <property type="entry name" value="Winged helix' DNA-binding domain"/>
    <property type="match status" value="1"/>
</dbReference>
<dbReference type="SUPFAM" id="SSF55681">
    <property type="entry name" value="Class II aaRS and biotin synthetases"/>
    <property type="match status" value="1"/>
</dbReference>
<dbReference type="EMBL" id="JBBNFW010000185">
    <property type="protein sequence ID" value="MEQ2414142.1"/>
    <property type="molecule type" value="Genomic_DNA"/>
</dbReference>
<evidence type="ECO:0000313" key="4">
    <source>
        <dbReference type="EMBL" id="MEQ2414142.1"/>
    </source>
</evidence>
<feature type="binding site" evidence="2">
    <location>
        <begin position="124"/>
        <end position="126"/>
    </location>
    <ligand>
        <name>biotin</name>
        <dbReference type="ChEBI" id="CHEBI:57586"/>
    </ligand>
</feature>
<feature type="binding site" evidence="2">
    <location>
        <position position="120"/>
    </location>
    <ligand>
        <name>biotin</name>
        <dbReference type="ChEBI" id="CHEBI:57586"/>
    </ligand>
</feature>